<feature type="domain" description="HTH gntR-type" evidence="4">
    <location>
        <begin position="11"/>
        <end position="79"/>
    </location>
</feature>
<dbReference type="AlphaFoldDB" id="A0A4U9QZ35"/>
<organism evidence="5 6">
    <name type="scientific">Hathewaya histolytica</name>
    <name type="common">Clostridium histolyticum</name>
    <dbReference type="NCBI Taxonomy" id="1498"/>
    <lineage>
        <taxon>Bacteria</taxon>
        <taxon>Bacillati</taxon>
        <taxon>Bacillota</taxon>
        <taxon>Clostridia</taxon>
        <taxon>Eubacteriales</taxon>
        <taxon>Clostridiaceae</taxon>
        <taxon>Hathewaya</taxon>
    </lineage>
</organism>
<dbReference type="Gene3D" id="1.10.10.10">
    <property type="entry name" value="Winged helix-like DNA-binding domain superfamily/Winged helix DNA-binding domain"/>
    <property type="match status" value="1"/>
</dbReference>
<keyword evidence="2" id="KW-0238">DNA-binding</keyword>
<accession>A0A4U9QZ35</accession>
<dbReference type="InterPro" id="IPR036388">
    <property type="entry name" value="WH-like_DNA-bd_sf"/>
</dbReference>
<dbReference type="InterPro" id="IPR000524">
    <property type="entry name" value="Tscrpt_reg_HTH_GntR"/>
</dbReference>
<dbReference type="OrthoDB" id="9801546at2"/>
<dbReference type="PROSITE" id="PS50949">
    <property type="entry name" value="HTH_GNTR"/>
    <property type="match status" value="1"/>
</dbReference>
<dbReference type="GO" id="GO:0003700">
    <property type="term" value="F:DNA-binding transcription factor activity"/>
    <property type="evidence" value="ECO:0007669"/>
    <property type="project" value="InterPro"/>
</dbReference>
<keyword evidence="3" id="KW-0804">Transcription</keyword>
<evidence type="ECO:0000256" key="2">
    <source>
        <dbReference type="ARBA" id="ARBA00023125"/>
    </source>
</evidence>
<dbReference type="RefSeq" id="WP_138209069.1">
    <property type="nucleotide sequence ID" value="NZ_CBCRUQ010000010.1"/>
</dbReference>
<evidence type="ECO:0000313" key="5">
    <source>
        <dbReference type="EMBL" id="VTQ82823.1"/>
    </source>
</evidence>
<evidence type="ECO:0000313" key="6">
    <source>
        <dbReference type="Proteomes" id="UP000308489"/>
    </source>
</evidence>
<dbReference type="GO" id="GO:0003677">
    <property type="term" value="F:DNA binding"/>
    <property type="evidence" value="ECO:0007669"/>
    <property type="project" value="UniProtKB-KW"/>
</dbReference>
<evidence type="ECO:0000256" key="3">
    <source>
        <dbReference type="ARBA" id="ARBA00023163"/>
    </source>
</evidence>
<dbReference type="PANTHER" id="PTHR38445">
    <property type="entry name" value="HTH-TYPE TRANSCRIPTIONAL REPRESSOR YTRA"/>
    <property type="match status" value="1"/>
</dbReference>
<name>A0A4U9QZ35_HATHI</name>
<dbReference type="CDD" id="cd07377">
    <property type="entry name" value="WHTH_GntR"/>
    <property type="match status" value="1"/>
</dbReference>
<keyword evidence="1" id="KW-0805">Transcription regulation</keyword>
<dbReference type="PANTHER" id="PTHR38445:SF7">
    <property type="entry name" value="GNTR-FAMILY TRANSCRIPTIONAL REGULATOR"/>
    <property type="match status" value="1"/>
</dbReference>
<proteinExistence type="predicted"/>
<protein>
    <submittedName>
        <fullName evidence="5">GntR family transcriptional regulator</fullName>
    </submittedName>
</protein>
<evidence type="ECO:0000259" key="4">
    <source>
        <dbReference type="PROSITE" id="PS50949"/>
    </source>
</evidence>
<evidence type="ECO:0000256" key="1">
    <source>
        <dbReference type="ARBA" id="ARBA00023015"/>
    </source>
</evidence>
<sequence>MNIVISNSSDSPIYEQICNQFKIHILNGTLKESDALPSIRNLAKELNISVITTKRAYEELEKSGFIETVAGKGSYVATQNKELIKEQRIKSIESKLSEVIKEGKLIGLDLSDLCNILKLLYE</sequence>
<dbReference type="EMBL" id="LR590481">
    <property type="protein sequence ID" value="VTQ82823.1"/>
    <property type="molecule type" value="Genomic_DNA"/>
</dbReference>
<dbReference type="Proteomes" id="UP000308489">
    <property type="component" value="Chromosome 1"/>
</dbReference>
<dbReference type="Pfam" id="PF00392">
    <property type="entry name" value="GntR"/>
    <property type="match status" value="1"/>
</dbReference>
<dbReference type="SMART" id="SM00345">
    <property type="entry name" value="HTH_GNTR"/>
    <property type="match status" value="1"/>
</dbReference>
<dbReference type="SUPFAM" id="SSF46785">
    <property type="entry name" value="Winged helix' DNA-binding domain"/>
    <property type="match status" value="1"/>
</dbReference>
<keyword evidence="6" id="KW-1185">Reference proteome</keyword>
<reference evidence="5 6" key="1">
    <citation type="submission" date="2019-05" db="EMBL/GenBank/DDBJ databases">
        <authorList>
            <consortium name="Pathogen Informatics"/>
        </authorList>
    </citation>
    <scope>NUCLEOTIDE SEQUENCE [LARGE SCALE GENOMIC DNA]</scope>
    <source>
        <strain evidence="5 6">NCTC503</strain>
    </source>
</reference>
<dbReference type="KEGG" id="hhw:NCTC503_00246"/>
<gene>
    <name evidence="5" type="primary">mngR</name>
    <name evidence="5" type="ORF">NCTC503_00246</name>
</gene>
<dbReference type="InterPro" id="IPR036390">
    <property type="entry name" value="WH_DNA-bd_sf"/>
</dbReference>